<reference evidence="1" key="2">
    <citation type="submission" date="2020-09" db="EMBL/GenBank/DDBJ databases">
        <authorList>
            <person name="Sun Q."/>
            <person name="Zhou Y."/>
        </authorList>
    </citation>
    <scope>NUCLEOTIDE SEQUENCE</scope>
    <source>
        <strain evidence="1">CGMCC 1.16134</strain>
    </source>
</reference>
<protein>
    <submittedName>
        <fullName evidence="1">Uncharacterized protein</fullName>
    </submittedName>
</protein>
<reference evidence="1" key="1">
    <citation type="journal article" date="2014" name="Int. J. Syst. Evol. Microbiol.">
        <title>Complete genome sequence of Corynebacterium casei LMG S-19264T (=DSM 44701T), isolated from a smear-ripened cheese.</title>
        <authorList>
            <consortium name="US DOE Joint Genome Institute (JGI-PGF)"/>
            <person name="Walter F."/>
            <person name="Albersmeier A."/>
            <person name="Kalinowski J."/>
            <person name="Ruckert C."/>
        </authorList>
    </citation>
    <scope>NUCLEOTIDE SEQUENCE</scope>
    <source>
        <strain evidence="1">CGMCC 1.16134</strain>
    </source>
</reference>
<gene>
    <name evidence="1" type="ORF">GCM10010912_59000</name>
</gene>
<evidence type="ECO:0000313" key="1">
    <source>
        <dbReference type="EMBL" id="GGG06581.1"/>
    </source>
</evidence>
<proteinExistence type="predicted"/>
<organism evidence="1 2">
    <name type="scientific">Paenibacillus albidus</name>
    <dbReference type="NCBI Taxonomy" id="2041023"/>
    <lineage>
        <taxon>Bacteria</taxon>
        <taxon>Bacillati</taxon>
        <taxon>Bacillota</taxon>
        <taxon>Bacilli</taxon>
        <taxon>Bacillales</taxon>
        <taxon>Paenibacillaceae</taxon>
        <taxon>Paenibacillus</taxon>
    </lineage>
</organism>
<accession>A0A917FVG2</accession>
<sequence length="69" mass="7611">MTTGSYMKGVHWHDITIGRYDSNTSSANLIYSSWGSSQTGGYHIWNNSQATHVSVNYISAGDETVNIQL</sequence>
<dbReference type="Proteomes" id="UP000637643">
    <property type="component" value="Unassembled WGS sequence"/>
</dbReference>
<comment type="caution">
    <text evidence="1">The sequence shown here is derived from an EMBL/GenBank/DDBJ whole genome shotgun (WGS) entry which is preliminary data.</text>
</comment>
<dbReference type="EMBL" id="BMKR01000041">
    <property type="protein sequence ID" value="GGG06581.1"/>
    <property type="molecule type" value="Genomic_DNA"/>
</dbReference>
<evidence type="ECO:0000313" key="2">
    <source>
        <dbReference type="Proteomes" id="UP000637643"/>
    </source>
</evidence>
<dbReference type="AlphaFoldDB" id="A0A917FVG2"/>
<keyword evidence="2" id="KW-1185">Reference proteome</keyword>
<name>A0A917FVG2_9BACL</name>